<proteinExistence type="predicted"/>
<sequence>MLLKRQEPPSSYKELSSYETTLLWCSDGWVYDPVAMKRRRFFTGDVFSMEEEAITRTSFSDVQYTEQVKIIVLSESPRVWIEQGEMFTQI</sequence>
<accession>A0A6C0JKE1</accession>
<reference evidence="1" key="1">
    <citation type="journal article" date="2020" name="Nature">
        <title>Giant virus diversity and host interactions through global metagenomics.</title>
        <authorList>
            <person name="Schulz F."/>
            <person name="Roux S."/>
            <person name="Paez-Espino D."/>
            <person name="Jungbluth S."/>
            <person name="Walsh D.A."/>
            <person name="Denef V.J."/>
            <person name="McMahon K.D."/>
            <person name="Konstantinidis K.T."/>
            <person name="Eloe-Fadrosh E.A."/>
            <person name="Kyrpides N.C."/>
            <person name="Woyke T."/>
        </authorList>
    </citation>
    <scope>NUCLEOTIDE SEQUENCE</scope>
    <source>
        <strain evidence="1">GVMAG-M-3300027734-16</strain>
    </source>
</reference>
<dbReference type="EMBL" id="MN740410">
    <property type="protein sequence ID" value="QHU05226.1"/>
    <property type="molecule type" value="Genomic_DNA"/>
</dbReference>
<dbReference type="AlphaFoldDB" id="A0A6C0JKE1"/>
<organism evidence="1">
    <name type="scientific">viral metagenome</name>
    <dbReference type="NCBI Taxonomy" id="1070528"/>
    <lineage>
        <taxon>unclassified sequences</taxon>
        <taxon>metagenomes</taxon>
        <taxon>organismal metagenomes</taxon>
    </lineage>
</organism>
<name>A0A6C0JKE1_9ZZZZ</name>
<evidence type="ECO:0000313" key="1">
    <source>
        <dbReference type="EMBL" id="QHU05226.1"/>
    </source>
</evidence>
<protein>
    <submittedName>
        <fullName evidence="1">Uncharacterized protein</fullName>
    </submittedName>
</protein>